<dbReference type="Proteomes" id="UP000765509">
    <property type="component" value="Unassembled WGS sequence"/>
</dbReference>
<feature type="chain" id="PRO_5040390844" description="Reverse transcriptase Ty1/copia-type domain-containing protein" evidence="1">
    <location>
        <begin position="16"/>
        <end position="161"/>
    </location>
</feature>
<protein>
    <recommendedName>
        <fullName evidence="2">Reverse transcriptase Ty1/copia-type domain-containing protein</fullName>
    </recommendedName>
</protein>
<sequence length="161" mass="18008">MLPLVVLILSAASRGLKFHQIDIKSAFLNAPLSEVVYISVPQGLALNKQESCLCLNKAIYGLKQALLAWYQHLKKWLLQAGFSACVLDPSVFFHSKGTMTWLYIHMDDITIFGEDVSSFIKEISQEFDIKDIGLADLMLGYRLFMGMGSFLLIKVTSPTLC</sequence>
<dbReference type="InterPro" id="IPR043502">
    <property type="entry name" value="DNA/RNA_pol_sf"/>
</dbReference>
<evidence type="ECO:0000256" key="1">
    <source>
        <dbReference type="SAM" id="SignalP"/>
    </source>
</evidence>
<keyword evidence="4" id="KW-1185">Reference proteome</keyword>
<proteinExistence type="predicted"/>
<name>A0A9Q3JYJ4_9BASI</name>
<dbReference type="InterPro" id="IPR013103">
    <property type="entry name" value="RVT_2"/>
</dbReference>
<evidence type="ECO:0000259" key="2">
    <source>
        <dbReference type="Pfam" id="PF07727"/>
    </source>
</evidence>
<feature type="domain" description="Reverse transcriptase Ty1/copia-type" evidence="2">
    <location>
        <begin position="7"/>
        <end position="146"/>
    </location>
</feature>
<dbReference type="AlphaFoldDB" id="A0A9Q3JYJ4"/>
<evidence type="ECO:0000313" key="3">
    <source>
        <dbReference type="EMBL" id="MBW0570987.1"/>
    </source>
</evidence>
<dbReference type="SUPFAM" id="SSF56672">
    <property type="entry name" value="DNA/RNA polymerases"/>
    <property type="match status" value="1"/>
</dbReference>
<accession>A0A9Q3JYJ4</accession>
<dbReference type="OrthoDB" id="3054497at2759"/>
<dbReference type="EMBL" id="AVOT02087330">
    <property type="protein sequence ID" value="MBW0570987.1"/>
    <property type="molecule type" value="Genomic_DNA"/>
</dbReference>
<evidence type="ECO:0000313" key="4">
    <source>
        <dbReference type="Proteomes" id="UP000765509"/>
    </source>
</evidence>
<gene>
    <name evidence="3" type="ORF">O181_110702</name>
</gene>
<reference evidence="3" key="1">
    <citation type="submission" date="2021-03" db="EMBL/GenBank/DDBJ databases">
        <title>Draft genome sequence of rust myrtle Austropuccinia psidii MF-1, a brazilian biotype.</title>
        <authorList>
            <person name="Quecine M.C."/>
            <person name="Pachon D.M.R."/>
            <person name="Bonatelli M.L."/>
            <person name="Correr F.H."/>
            <person name="Franceschini L.M."/>
            <person name="Leite T.F."/>
            <person name="Margarido G.R.A."/>
            <person name="Almeida C.A."/>
            <person name="Ferrarezi J.A."/>
            <person name="Labate C.A."/>
        </authorList>
    </citation>
    <scope>NUCLEOTIDE SEQUENCE</scope>
    <source>
        <strain evidence="3">MF-1</strain>
    </source>
</reference>
<dbReference type="Pfam" id="PF07727">
    <property type="entry name" value="RVT_2"/>
    <property type="match status" value="1"/>
</dbReference>
<keyword evidence="1" id="KW-0732">Signal</keyword>
<feature type="signal peptide" evidence="1">
    <location>
        <begin position="1"/>
        <end position="15"/>
    </location>
</feature>
<comment type="caution">
    <text evidence="3">The sequence shown here is derived from an EMBL/GenBank/DDBJ whole genome shotgun (WGS) entry which is preliminary data.</text>
</comment>
<organism evidence="3 4">
    <name type="scientific">Austropuccinia psidii MF-1</name>
    <dbReference type="NCBI Taxonomy" id="1389203"/>
    <lineage>
        <taxon>Eukaryota</taxon>
        <taxon>Fungi</taxon>
        <taxon>Dikarya</taxon>
        <taxon>Basidiomycota</taxon>
        <taxon>Pucciniomycotina</taxon>
        <taxon>Pucciniomycetes</taxon>
        <taxon>Pucciniales</taxon>
        <taxon>Sphaerophragmiaceae</taxon>
        <taxon>Austropuccinia</taxon>
    </lineage>
</organism>